<proteinExistence type="predicted"/>
<dbReference type="InterPro" id="IPR023836">
    <property type="entry name" value="EccCa-like_Actinobacteria"/>
</dbReference>
<dbReference type="PANTHER" id="PTHR22683:SF1">
    <property type="entry name" value="TYPE VII SECRETION SYSTEM PROTEIN ESSC"/>
    <property type="match status" value="1"/>
</dbReference>
<dbReference type="Pfam" id="PF01580">
    <property type="entry name" value="FtsK_SpoIIIE"/>
    <property type="match status" value="2"/>
</dbReference>
<dbReference type="SMART" id="SM00382">
    <property type="entry name" value="AAA"/>
    <property type="match status" value="3"/>
</dbReference>
<dbReference type="EMBL" id="PVZG01000002">
    <property type="protein sequence ID" value="PRY31937.1"/>
    <property type="molecule type" value="Genomic_DNA"/>
</dbReference>
<evidence type="ECO:0000313" key="13">
    <source>
        <dbReference type="EMBL" id="PRY31937.1"/>
    </source>
</evidence>
<keyword evidence="3 11" id="KW-0812">Transmembrane</keyword>
<evidence type="ECO:0000256" key="9">
    <source>
        <dbReference type="PROSITE-ProRule" id="PRU00289"/>
    </source>
</evidence>
<keyword evidence="6 9" id="KW-0067">ATP-binding</keyword>
<evidence type="ECO:0000256" key="6">
    <source>
        <dbReference type="ARBA" id="ARBA00022840"/>
    </source>
</evidence>
<feature type="domain" description="FtsK" evidence="12">
    <location>
        <begin position="452"/>
        <end position="652"/>
    </location>
</feature>
<keyword evidence="2" id="KW-1003">Cell membrane</keyword>
<dbReference type="Gene3D" id="3.40.50.300">
    <property type="entry name" value="P-loop containing nucleotide triphosphate hydrolases"/>
    <property type="match status" value="4"/>
</dbReference>
<evidence type="ECO:0000256" key="7">
    <source>
        <dbReference type="ARBA" id="ARBA00022989"/>
    </source>
</evidence>
<evidence type="ECO:0000256" key="10">
    <source>
        <dbReference type="SAM" id="MobiDB-lite"/>
    </source>
</evidence>
<protein>
    <submittedName>
        <fullName evidence="13">S-DNA-T family DNA segregation ATPase FtsK/SpoIIIE</fullName>
    </submittedName>
</protein>
<dbReference type="NCBIfam" id="TIGR03925">
    <property type="entry name" value="T7SS_EccC_b"/>
    <property type="match status" value="1"/>
</dbReference>
<gene>
    <name evidence="13" type="ORF">CLV70_102148</name>
</gene>
<dbReference type="PROSITE" id="PS50901">
    <property type="entry name" value="FTSK"/>
    <property type="match status" value="3"/>
</dbReference>
<evidence type="ECO:0000256" key="11">
    <source>
        <dbReference type="SAM" id="Phobius"/>
    </source>
</evidence>
<organism evidence="13 14">
    <name type="scientific">Pseudosporangium ferrugineum</name>
    <dbReference type="NCBI Taxonomy" id="439699"/>
    <lineage>
        <taxon>Bacteria</taxon>
        <taxon>Bacillati</taxon>
        <taxon>Actinomycetota</taxon>
        <taxon>Actinomycetes</taxon>
        <taxon>Micromonosporales</taxon>
        <taxon>Micromonosporaceae</taxon>
        <taxon>Pseudosporangium</taxon>
    </lineage>
</organism>
<evidence type="ECO:0000256" key="5">
    <source>
        <dbReference type="ARBA" id="ARBA00022741"/>
    </source>
</evidence>
<feature type="domain" description="FtsK" evidence="12">
    <location>
        <begin position="1089"/>
        <end position="1273"/>
    </location>
</feature>
<keyword evidence="4" id="KW-0677">Repeat</keyword>
<dbReference type="Proteomes" id="UP000239209">
    <property type="component" value="Unassembled WGS sequence"/>
</dbReference>
<dbReference type="GO" id="GO:0005524">
    <property type="term" value="F:ATP binding"/>
    <property type="evidence" value="ECO:0007669"/>
    <property type="project" value="UniProtKB-UniRule"/>
</dbReference>
<evidence type="ECO:0000256" key="8">
    <source>
        <dbReference type="ARBA" id="ARBA00023136"/>
    </source>
</evidence>
<keyword evidence="14" id="KW-1185">Reference proteome</keyword>
<evidence type="ECO:0000256" key="4">
    <source>
        <dbReference type="ARBA" id="ARBA00022737"/>
    </source>
</evidence>
<dbReference type="InterPro" id="IPR023837">
    <property type="entry name" value="EccCb-like_Actinobacteria"/>
</dbReference>
<feature type="binding site" evidence="9">
    <location>
        <begin position="475"/>
        <end position="482"/>
    </location>
    <ligand>
        <name>ATP</name>
        <dbReference type="ChEBI" id="CHEBI:30616"/>
    </ligand>
</feature>
<evidence type="ECO:0000256" key="2">
    <source>
        <dbReference type="ARBA" id="ARBA00022475"/>
    </source>
</evidence>
<feature type="binding site" evidence="9">
    <location>
        <begin position="824"/>
        <end position="831"/>
    </location>
    <ligand>
        <name>ATP</name>
        <dbReference type="ChEBI" id="CHEBI:30616"/>
    </ligand>
</feature>
<dbReference type="InterPro" id="IPR050206">
    <property type="entry name" value="FtsK/SpoIIIE/SftA"/>
</dbReference>
<dbReference type="GO" id="GO:0005886">
    <property type="term" value="C:plasma membrane"/>
    <property type="evidence" value="ECO:0007669"/>
    <property type="project" value="UniProtKB-SubCell"/>
</dbReference>
<reference evidence="13 14" key="1">
    <citation type="submission" date="2018-03" db="EMBL/GenBank/DDBJ databases">
        <title>Genomic Encyclopedia of Archaeal and Bacterial Type Strains, Phase II (KMG-II): from individual species to whole genera.</title>
        <authorList>
            <person name="Goeker M."/>
        </authorList>
    </citation>
    <scope>NUCLEOTIDE SEQUENCE [LARGE SCALE GENOMIC DNA]</scope>
    <source>
        <strain evidence="13 14">DSM 45348</strain>
    </source>
</reference>
<evidence type="ECO:0000256" key="1">
    <source>
        <dbReference type="ARBA" id="ARBA00004651"/>
    </source>
</evidence>
<dbReference type="InterPro" id="IPR003593">
    <property type="entry name" value="AAA+_ATPase"/>
</dbReference>
<sequence>MSGERFTHGPGTPAVARPPAEIVLQPPPAIPRSGGTRGAQQLMFMLPMMIGMGAMSFVYIGRSSGIGTVVFGGLFVIVMGGMLVMTLSGGRMAKKAQINDERRDYLRYLAGLRDAVRQAAARQREGMLEALPAPGDLWTLAGTPRMWRRRVTDPGFGRVRVGLGPQRLATALRPPQTAPLEELDPVSSTSLKRFLRAYAVVDDLPVAVSLRAFTRIAIGGEPVGARDLARAVVAHLAALHAPDDLRIAVCVDDAGASAWDWVKWLPHAAHPVRADATGPLRLFAGGTRDLAGLVAGDLAGRPRFQPGAGAPAGMVHLVVVRDLAGGAAAGTAPGEGLAGVTVVDVGGAGDRSATVLGLVVADGRLGVRRPEGTVLAGVPDGLDPVTAEAVARQFAPWHRRAPAGNGAGATGPAELAGLLGIGEPRDLDVAQTWRPRPAGDRLRVPLGTDLHGEPVLLDLKESAEGGMGPHGLVIGATGSGKSELLRTLVTGLVTTHSSETLNLALVDFKGGATFTGMADLPHTCAVITNLAAELTLVDRMGDALRGEMVRRQELLRAAGNYASVRDYEKARQAGADLAPVPSLLVIIDEFSELLSSRPEFIELFVMIGRLGRSLAIHLLLASQRLEEGRLRGLDSHLSYRIGLRTFSAAESRTVLGVPDAYELPGEPGAGYLKMDTTTLRRFRAAYVSGPVGSPRRGPKGPGRREPEPVPFTARAVAAAGPPPVAPSALDATGPSTMEVLLGRLGGRGPAAHRIWLPPLAEPPTIDELLPPLGADERRGLCPAGWDGNGRLTVPVAVVDKPFEQRRDVLWADLSGAAGNAVVVGAPQSGKSTLLRTLVCALSLTHTPREVQFFLMDMGGGALSTLSGLPHVSGVAGRLDAERCRRIVAELDCLLTEREALFQEHGIDSMAAFRRDPPAGADGRVFGDVFLVIDGWMTLRQEYEALSETISSLAARGLGYGIHVVLSVSRWMELRPALRDMIGTQFELRLGDPSDSAVDRRAAAAVPTAAGRGVTRDKLHFLAALPRLDHSRSGDDVAAGIADLARRVARAWPGGRAPQVRLLPRLLPAAQLPAADGSRPVPIGIAEADLRPIALDFDADPHLIVFGDNESGKSGLLRLLASGLTDRYAPAEAAILVVDYRRSLLDVVTGEHLLAYAGSEPTLTATIGDVAKGMRDRLPGPGVTSEELRRRSWWTGPELFILVDDYDLVAGPGGNPLLALADLLPHSRDIGLHLLVARRSGGAGRALYEPVLQRLRELGTPGILLSGAKDEGALLGGLKPSPRPPGQGQYVGRRGDASVLQVAWGG</sequence>
<keyword evidence="7 11" id="KW-1133">Transmembrane helix</keyword>
<dbReference type="SUPFAM" id="SSF52540">
    <property type="entry name" value="P-loop containing nucleoside triphosphate hydrolases"/>
    <property type="match status" value="3"/>
</dbReference>
<evidence type="ECO:0000313" key="14">
    <source>
        <dbReference type="Proteomes" id="UP000239209"/>
    </source>
</evidence>
<evidence type="ECO:0000256" key="3">
    <source>
        <dbReference type="ARBA" id="ARBA00022692"/>
    </source>
</evidence>
<feature type="transmembrane region" description="Helical" evidence="11">
    <location>
        <begin position="66"/>
        <end position="87"/>
    </location>
</feature>
<dbReference type="InterPro" id="IPR002543">
    <property type="entry name" value="FtsK_dom"/>
</dbReference>
<feature type="region of interest" description="Disordered" evidence="10">
    <location>
        <begin position="688"/>
        <end position="708"/>
    </location>
</feature>
<dbReference type="NCBIfam" id="TIGR03924">
    <property type="entry name" value="T7SS_EccC_a"/>
    <property type="match status" value="1"/>
</dbReference>
<comment type="subcellular location">
    <subcellularLocation>
        <location evidence="1">Cell membrane</location>
        <topology evidence="1">Multi-pass membrane protein</topology>
    </subcellularLocation>
</comment>
<feature type="binding site" evidence="9">
    <location>
        <begin position="1106"/>
        <end position="1113"/>
    </location>
    <ligand>
        <name>ATP</name>
        <dbReference type="ChEBI" id="CHEBI:30616"/>
    </ligand>
</feature>
<keyword evidence="8 11" id="KW-0472">Membrane</keyword>
<evidence type="ECO:0000259" key="12">
    <source>
        <dbReference type="PROSITE" id="PS50901"/>
    </source>
</evidence>
<feature type="domain" description="FtsK" evidence="12">
    <location>
        <begin position="805"/>
        <end position="996"/>
    </location>
</feature>
<comment type="caution">
    <text evidence="13">The sequence shown here is derived from an EMBL/GenBank/DDBJ whole genome shotgun (WGS) entry which is preliminary data.</text>
</comment>
<name>A0A2T0SEU6_9ACTN</name>
<keyword evidence="5 9" id="KW-0547">Nucleotide-binding</keyword>
<feature type="transmembrane region" description="Helical" evidence="11">
    <location>
        <begin position="42"/>
        <end position="60"/>
    </location>
</feature>
<dbReference type="GO" id="GO:0003677">
    <property type="term" value="F:DNA binding"/>
    <property type="evidence" value="ECO:0007669"/>
    <property type="project" value="InterPro"/>
</dbReference>
<accession>A0A2T0SEU6</accession>
<dbReference type="RefSeq" id="WP_106125171.1">
    <property type="nucleotide sequence ID" value="NZ_PVZG01000002.1"/>
</dbReference>
<dbReference type="PANTHER" id="PTHR22683">
    <property type="entry name" value="SPORULATION PROTEIN RELATED"/>
    <property type="match status" value="1"/>
</dbReference>
<dbReference type="InterPro" id="IPR027417">
    <property type="entry name" value="P-loop_NTPase"/>
</dbReference>
<dbReference type="OrthoDB" id="9807790at2"/>